<dbReference type="Proteomes" id="UP001055658">
    <property type="component" value="Chromosome"/>
</dbReference>
<sequence>MTDEQMQAYEQIRSIAERANFLLSIGVTAELDVEGTDLVFRACVGDMRLPVSGTTKLTAIERGKSWLEDKAKEDIGKV</sequence>
<reference evidence="1" key="1">
    <citation type="submission" date="2022-02" db="EMBL/GenBank/DDBJ databases">
        <title>Coral-associated bacteria.</title>
        <authorList>
            <person name="Tang K."/>
            <person name="Wang X."/>
        </authorList>
    </citation>
    <scope>NUCLEOTIDE SEQUENCE</scope>
    <source>
        <strain evidence="1">SCSIO 43006</strain>
    </source>
</reference>
<accession>A0ABY4V687</accession>
<dbReference type="RefSeq" id="WP_252081878.1">
    <property type="nucleotide sequence ID" value="NZ_CP092418.1"/>
</dbReference>
<dbReference type="EMBL" id="CP092418">
    <property type="protein sequence ID" value="USD19784.1"/>
    <property type="molecule type" value="Genomic_DNA"/>
</dbReference>
<organism evidence="1 2">
    <name type="scientific">Microbulbifer variabilis</name>
    <dbReference type="NCBI Taxonomy" id="266805"/>
    <lineage>
        <taxon>Bacteria</taxon>
        <taxon>Pseudomonadati</taxon>
        <taxon>Pseudomonadota</taxon>
        <taxon>Gammaproteobacteria</taxon>
        <taxon>Cellvibrionales</taxon>
        <taxon>Microbulbiferaceae</taxon>
        <taxon>Microbulbifer</taxon>
    </lineage>
</organism>
<keyword evidence="2" id="KW-1185">Reference proteome</keyword>
<proteinExistence type="predicted"/>
<evidence type="ECO:0000313" key="2">
    <source>
        <dbReference type="Proteomes" id="UP001055658"/>
    </source>
</evidence>
<gene>
    <name evidence="1" type="ORF">MJO52_11890</name>
</gene>
<evidence type="ECO:0000313" key="1">
    <source>
        <dbReference type="EMBL" id="USD19784.1"/>
    </source>
</evidence>
<protein>
    <submittedName>
        <fullName evidence="1">Uncharacterized protein</fullName>
    </submittedName>
</protein>
<name>A0ABY4V687_9GAMM</name>